<gene>
    <name evidence="1" type="ORF">ACFOEO_12205</name>
</gene>
<sequence>MFEQKRVTAKSGHEFLRNGVGVEFSTGNITLDASKFTAGAVVKSGTAVSKNKDTGLYELVTAPAEGEENARLTAPMLTRHTVTVEDTSKNVHVAALTKGNVIEALTTGVTDQFKNSSNFFWY</sequence>
<dbReference type="RefSeq" id="WP_380656358.1">
    <property type="nucleotide sequence ID" value="NZ_JBHRVQ010000001.1"/>
</dbReference>
<evidence type="ECO:0000313" key="1">
    <source>
        <dbReference type="EMBL" id="MFC3389344.1"/>
    </source>
</evidence>
<organism evidence="1 2">
    <name type="scientific">Salinicoccus sesuvii</name>
    <dbReference type="NCBI Taxonomy" id="868281"/>
    <lineage>
        <taxon>Bacteria</taxon>
        <taxon>Bacillati</taxon>
        <taxon>Bacillota</taxon>
        <taxon>Bacilli</taxon>
        <taxon>Bacillales</taxon>
        <taxon>Staphylococcaceae</taxon>
        <taxon>Salinicoccus</taxon>
    </lineage>
</organism>
<proteinExistence type="predicted"/>
<dbReference type="EMBL" id="JBHRVQ010000001">
    <property type="protein sequence ID" value="MFC3389344.1"/>
    <property type="molecule type" value="Genomic_DNA"/>
</dbReference>
<reference evidence="2" key="1">
    <citation type="journal article" date="2019" name="Int. J. Syst. Evol. Microbiol.">
        <title>The Global Catalogue of Microorganisms (GCM) 10K type strain sequencing project: providing services to taxonomists for standard genome sequencing and annotation.</title>
        <authorList>
            <consortium name="The Broad Institute Genomics Platform"/>
            <consortium name="The Broad Institute Genome Sequencing Center for Infectious Disease"/>
            <person name="Wu L."/>
            <person name="Ma J."/>
        </authorList>
    </citation>
    <scope>NUCLEOTIDE SEQUENCE [LARGE SCALE GENOMIC DNA]</scope>
    <source>
        <strain evidence="2">CCM 7756</strain>
    </source>
</reference>
<name>A0ABV7N7R1_9STAP</name>
<dbReference type="Proteomes" id="UP001595637">
    <property type="component" value="Unassembled WGS sequence"/>
</dbReference>
<keyword evidence="2" id="KW-1185">Reference proteome</keyword>
<comment type="caution">
    <text evidence="1">The sequence shown here is derived from an EMBL/GenBank/DDBJ whole genome shotgun (WGS) entry which is preliminary data.</text>
</comment>
<accession>A0ABV7N7R1</accession>
<protein>
    <submittedName>
        <fullName evidence="1">Uncharacterized protein</fullName>
    </submittedName>
</protein>
<evidence type="ECO:0000313" key="2">
    <source>
        <dbReference type="Proteomes" id="UP001595637"/>
    </source>
</evidence>